<proteinExistence type="predicted"/>
<dbReference type="InterPro" id="IPR015943">
    <property type="entry name" value="WD40/YVTN_repeat-like_dom_sf"/>
</dbReference>
<dbReference type="PANTHER" id="PTHR47197">
    <property type="entry name" value="PROTEIN NIRF"/>
    <property type="match status" value="1"/>
</dbReference>
<dbReference type="Pfam" id="PF13385">
    <property type="entry name" value="Laminin_G_3"/>
    <property type="match status" value="1"/>
</dbReference>
<dbReference type="PANTHER" id="PTHR47197:SF3">
    <property type="entry name" value="DIHYDRO-HEME D1 DEHYDROGENASE"/>
    <property type="match status" value="1"/>
</dbReference>
<dbReference type="InterPro" id="IPR051200">
    <property type="entry name" value="Host-pathogen_enzymatic-act"/>
</dbReference>
<name>A0A7W9KNX9_9PSEU</name>
<protein>
    <submittedName>
        <fullName evidence="1">YVTN family beta-propeller protein</fullName>
    </submittedName>
</protein>
<dbReference type="Gene3D" id="2.60.120.200">
    <property type="match status" value="1"/>
</dbReference>
<dbReference type="InterPro" id="IPR013320">
    <property type="entry name" value="ConA-like_dom_sf"/>
</dbReference>
<organism evidence="1 2">
    <name type="scientific">Kutzneria kofuensis</name>
    <dbReference type="NCBI Taxonomy" id="103725"/>
    <lineage>
        <taxon>Bacteria</taxon>
        <taxon>Bacillati</taxon>
        <taxon>Actinomycetota</taxon>
        <taxon>Actinomycetes</taxon>
        <taxon>Pseudonocardiales</taxon>
        <taxon>Pseudonocardiaceae</taxon>
        <taxon>Kutzneria</taxon>
    </lineage>
</organism>
<gene>
    <name evidence="1" type="ORF">BJ998_007249</name>
</gene>
<evidence type="ECO:0000313" key="2">
    <source>
        <dbReference type="Proteomes" id="UP000585638"/>
    </source>
</evidence>
<evidence type="ECO:0000313" key="1">
    <source>
        <dbReference type="EMBL" id="MBB5896053.1"/>
    </source>
</evidence>
<reference evidence="1 2" key="1">
    <citation type="submission" date="2020-08" db="EMBL/GenBank/DDBJ databases">
        <title>Sequencing the genomes of 1000 actinobacteria strains.</title>
        <authorList>
            <person name="Klenk H.-P."/>
        </authorList>
    </citation>
    <scope>NUCLEOTIDE SEQUENCE [LARGE SCALE GENOMIC DNA]</scope>
    <source>
        <strain evidence="1 2">DSM 43851</strain>
    </source>
</reference>
<dbReference type="SUPFAM" id="SSF49899">
    <property type="entry name" value="Concanavalin A-like lectins/glucanases"/>
    <property type="match status" value="1"/>
</dbReference>
<keyword evidence="2" id="KW-1185">Reference proteome</keyword>
<sequence>MTAVDRMAGHLTAPFGRGADRMDLTFADRRGTVAAYDFREHIARFGALPKPRYVLSARVDVTAETVVVTHYDVPGGSAHTCTITVPAGTLAGGSFMLPLGADAATAVLRSVEFLPPPQGEANSVAREWRLSVLLGDLAALLWTIGTERDVLTAQLAKARKQRNLASAFGASLDLIGSDLGVPRLPPTPYIFDFDTIALYHLNDPANSTTVEDATELYRPGTGLRGAVDPGVALGGAGRFGTAASFDGTGGITVPDNHDFALGRGQSLTIECFAKPADGTWQGDLVRKQPADATKPGWALSVGDFGRGIPRNVRLVVSDGVATTTITLYADISLSTAEFHHIAGVVDRHLDEVRLYVDGRLRVRQDIGEFGEATNTEPVRIGAPGYRGALDEVRFSAVGLDRFHPVLGESDDSFVPRLALFREWKLPTRATIEELINKAVGDRVAGALFPFVVEDVDAPQFAGTLPVTIRPARLLPRESVDALGRRNVPEAAVCGTAADDPWYDPAMLIDGYDGRIAFYAGDPSRPRVSTLMRVATRKALWALADLLDSMGVPQHLAVMYGYEPGATDLRAVGRGLVLYHPDVPADRLAALAHKVGFSWVTHRPATDDVYASVADTTTVQIRDADGGSASRGEGFDVWEGGTFVLRTDPAPPADAVVRWSIIHYGPGRVELLDDPTLPRPMFHALKAGRLTVRAGVRRGGRTFTGSRQLRIGLEQVQANTSIGPDGARGVTESVAGTVDDAPFLPTYLTLFRDARVTGDPQALRMQPALAAILRAMLDMLITGGRTGAIHVRSGYNPDGTGLERVGRALTFDAGTVALNIESIAVLAHGAGFDYVRNTGSAIQVAHRAEDLVTISGPSEVEEGASSLLRVAPRAEPRAIAWDGTALCVLNAGTGTVSTVDPASGKVAATVKVGDDPIGIAAIPGLRYAFVAEGDSNTISTVDTGFGEIGAAIQLTEKPVAVVAHPTEDQIVIATTAKLVVMGFNFDVLSTVALPTPPTTLALDPTGATAWLGFADRTVRSVALSGTTVSAPVTMPDVVTDLAVSPTAVYAVSPGRLSIVDVPGRAVRSADNVGPAPRSVVYDATANAVYLSDATTGEVQVRTATGAETQPPRRVRLAGLVSDLFVVQNRLYATTVADPALGGTDAVAVLDPTANLAPLAFWALGSGYGERLAVSVRTGAQAVARLDGTTGHSVHLIAQQAGPVEVTARYTAPGVQPYTARVVLTPYLRQQENVAIPKEAYDLVMNVLSEFHPVGVEIDTSEIRKRVLELRADLLDVLPAYTFPTYRLRGPLPARTAQEDSQ</sequence>
<dbReference type="RefSeq" id="WP_184867762.1">
    <property type="nucleotide sequence ID" value="NZ_JACHIR010000001.1"/>
</dbReference>
<accession>A0A7W9KNX9</accession>
<comment type="caution">
    <text evidence="1">The sequence shown here is derived from an EMBL/GenBank/DDBJ whole genome shotgun (WGS) entry which is preliminary data.</text>
</comment>
<dbReference type="Proteomes" id="UP000585638">
    <property type="component" value="Unassembled WGS sequence"/>
</dbReference>
<dbReference type="SUPFAM" id="SSF63829">
    <property type="entry name" value="Calcium-dependent phosphotriesterase"/>
    <property type="match status" value="1"/>
</dbReference>
<dbReference type="EMBL" id="JACHIR010000001">
    <property type="protein sequence ID" value="MBB5896053.1"/>
    <property type="molecule type" value="Genomic_DNA"/>
</dbReference>
<dbReference type="Gene3D" id="2.130.10.10">
    <property type="entry name" value="YVTN repeat-like/Quinoprotein amine dehydrogenase"/>
    <property type="match status" value="2"/>
</dbReference>